<feature type="compositionally biased region" description="Basic and acidic residues" evidence="11">
    <location>
        <begin position="290"/>
        <end position="300"/>
    </location>
</feature>
<sequence>MTDDQKGKISDEKDVTVIGYEAKPVEMVRPEMVDMARRFMMIPKIRETPLLQQKQFLLQKGVREDEINEAMKGLPLQQDIWNMNNTVMGHTVTSGLSYDLSTKSSGVNTLLCLTKYAMIITGFSYAGWHLLRSYILPRFFNIPEPTDKRIYVIEEKMNELQGMMQDVTTELLLKLQTLIDKQNITDRILFQSSGNLLFTASQLDDIQKGIEKISAILVSKEQLPSIRTLPRKRTAITSRIFLRTEDPSESAHSHNGHSEEKLAQAEEFDDKNGHSGGKSTPVEELDDCTQAEKNDSNYDS</sequence>
<evidence type="ECO:0000313" key="13">
    <source>
        <dbReference type="EMBL" id="VDN91623.1"/>
    </source>
</evidence>
<accession>A0A0N4TPJ5</accession>
<comment type="function">
    <text evidence="10">Component of the PEX13-PEX14 docking complex, a translocon channel that specifically mediates the import of peroxisomal cargo proteins bound to PEX5 receptor. The PEX13-PEX14 docking complex forms a large import pore which can be opened to a diameter of about 9 nm. Mechanistically, PEX5 receptor along with cargo proteins associates with the PEX14 subunit of the PEX13-PEX14 docking complex in the cytosol, leading to the insertion of the receptor into the organelle membrane with the concomitant translocation of the cargo into the peroxisome matrix.</text>
</comment>
<name>A0A0N4TPJ5_BRUPA</name>
<keyword evidence="5 10" id="KW-0472">Membrane</keyword>
<evidence type="ECO:0000256" key="2">
    <source>
        <dbReference type="ARBA" id="ARBA00022448"/>
    </source>
</evidence>
<dbReference type="EMBL" id="UZAD01013187">
    <property type="protein sequence ID" value="VDN91623.1"/>
    <property type="molecule type" value="Genomic_DNA"/>
</dbReference>
<feature type="region of interest" description="Disordered" evidence="11">
    <location>
        <begin position="243"/>
        <end position="300"/>
    </location>
</feature>
<dbReference type="Pfam" id="PF04695">
    <property type="entry name" value="Pex14_N"/>
    <property type="match status" value="1"/>
</dbReference>
<keyword evidence="14" id="KW-1185">Reference proteome</keyword>
<dbReference type="GO" id="GO:0016560">
    <property type="term" value="P:protein import into peroxisome matrix, docking"/>
    <property type="evidence" value="ECO:0007669"/>
    <property type="project" value="UniProtKB-UniRule"/>
</dbReference>
<evidence type="ECO:0000313" key="14">
    <source>
        <dbReference type="Proteomes" id="UP000278627"/>
    </source>
</evidence>
<gene>
    <name evidence="13" type="ORF">BPAG_LOCUS10437</name>
</gene>
<evidence type="ECO:0000313" key="15">
    <source>
        <dbReference type="WBParaSite" id="BPAG_0001047501-mRNA-1"/>
    </source>
</evidence>
<comment type="subcellular location">
    <subcellularLocation>
        <location evidence="9 10">Peroxisome membrane</location>
    </subcellularLocation>
</comment>
<keyword evidence="3 10" id="KW-0653">Protein transport</keyword>
<evidence type="ECO:0000256" key="5">
    <source>
        <dbReference type="ARBA" id="ARBA00023136"/>
    </source>
</evidence>
<evidence type="ECO:0000256" key="3">
    <source>
        <dbReference type="ARBA" id="ARBA00022927"/>
    </source>
</evidence>
<evidence type="ECO:0000256" key="8">
    <source>
        <dbReference type="ARBA" id="ARBA00029691"/>
    </source>
</evidence>
<dbReference type="AlphaFoldDB" id="A0A0N4TPJ5"/>
<dbReference type="InterPro" id="IPR036388">
    <property type="entry name" value="WH-like_DNA-bd_sf"/>
</dbReference>
<feature type="domain" description="Peroxisome membrane anchor protein Pex14p N-terminal" evidence="12">
    <location>
        <begin position="29"/>
        <end position="72"/>
    </location>
</feature>
<keyword evidence="4" id="KW-0811">Translocation</keyword>
<keyword evidence="2 10" id="KW-0813">Transport</keyword>
<dbReference type="InterPro" id="IPR025655">
    <property type="entry name" value="PEX14"/>
</dbReference>
<feature type="compositionally biased region" description="Basic and acidic residues" evidence="11">
    <location>
        <begin position="243"/>
        <end position="264"/>
    </location>
</feature>
<protein>
    <recommendedName>
        <fullName evidence="7 10">Peroxisomal membrane protein PEX14</fullName>
    </recommendedName>
    <alternativeName>
        <fullName evidence="8 10">Peroxin-14</fullName>
    </alternativeName>
</protein>
<evidence type="ECO:0000256" key="6">
    <source>
        <dbReference type="ARBA" id="ARBA00023140"/>
    </source>
</evidence>
<dbReference type="PANTHER" id="PTHR23058:SF0">
    <property type="entry name" value="PEROXISOMAL MEMBRANE PROTEIN PEX14"/>
    <property type="match status" value="1"/>
</dbReference>
<dbReference type="Gene3D" id="1.10.10.10">
    <property type="entry name" value="Winged helix-like DNA-binding domain superfamily/Winged helix DNA-binding domain"/>
    <property type="match status" value="1"/>
</dbReference>
<comment type="similarity">
    <text evidence="1 10">Belongs to the peroxin-14 family.</text>
</comment>
<reference evidence="13 14" key="2">
    <citation type="submission" date="2018-11" db="EMBL/GenBank/DDBJ databases">
        <authorList>
            <consortium name="Pathogen Informatics"/>
        </authorList>
    </citation>
    <scope>NUCLEOTIDE SEQUENCE [LARGE SCALE GENOMIC DNA]</scope>
</reference>
<dbReference type="GO" id="GO:0005778">
    <property type="term" value="C:peroxisomal membrane"/>
    <property type="evidence" value="ECO:0007669"/>
    <property type="project" value="UniProtKB-SubCell"/>
</dbReference>
<reference evidence="15" key="1">
    <citation type="submission" date="2017-02" db="UniProtKB">
        <authorList>
            <consortium name="WormBaseParasite"/>
        </authorList>
    </citation>
    <scope>IDENTIFICATION</scope>
</reference>
<evidence type="ECO:0000256" key="11">
    <source>
        <dbReference type="SAM" id="MobiDB-lite"/>
    </source>
</evidence>
<evidence type="ECO:0000256" key="7">
    <source>
        <dbReference type="ARBA" id="ARBA00029502"/>
    </source>
</evidence>
<evidence type="ECO:0000256" key="10">
    <source>
        <dbReference type="RuleBase" id="RU367032"/>
    </source>
</evidence>
<evidence type="ECO:0000256" key="4">
    <source>
        <dbReference type="ARBA" id="ARBA00023010"/>
    </source>
</evidence>
<dbReference type="PANTHER" id="PTHR23058">
    <property type="entry name" value="PEROXISOMAL MEMBRANE PROTEIN PEX14"/>
    <property type="match status" value="1"/>
</dbReference>
<organism evidence="15">
    <name type="scientific">Brugia pahangi</name>
    <name type="common">Filarial nematode worm</name>
    <dbReference type="NCBI Taxonomy" id="6280"/>
    <lineage>
        <taxon>Eukaryota</taxon>
        <taxon>Metazoa</taxon>
        <taxon>Ecdysozoa</taxon>
        <taxon>Nematoda</taxon>
        <taxon>Chromadorea</taxon>
        <taxon>Rhabditida</taxon>
        <taxon>Spirurina</taxon>
        <taxon>Spiruromorpha</taxon>
        <taxon>Filarioidea</taxon>
        <taxon>Onchocercidae</taxon>
        <taxon>Brugia</taxon>
    </lineage>
</organism>
<evidence type="ECO:0000256" key="1">
    <source>
        <dbReference type="ARBA" id="ARBA00005443"/>
    </source>
</evidence>
<evidence type="ECO:0000256" key="9">
    <source>
        <dbReference type="ARBA" id="ARBA00046271"/>
    </source>
</evidence>
<dbReference type="Proteomes" id="UP000278627">
    <property type="component" value="Unassembled WGS sequence"/>
</dbReference>
<dbReference type="STRING" id="6280.A0A0N4TPJ5"/>
<dbReference type="WBParaSite" id="BPAG_0001047501-mRNA-1">
    <property type="protein sequence ID" value="BPAG_0001047501-mRNA-1"/>
    <property type="gene ID" value="BPAG_0001047501"/>
</dbReference>
<dbReference type="InterPro" id="IPR006785">
    <property type="entry name" value="Pex14_N"/>
</dbReference>
<proteinExistence type="inferred from homology"/>
<evidence type="ECO:0000259" key="12">
    <source>
        <dbReference type="Pfam" id="PF04695"/>
    </source>
</evidence>
<keyword evidence="6 10" id="KW-0576">Peroxisome</keyword>
<dbReference type="GO" id="GO:0005102">
    <property type="term" value="F:signaling receptor binding"/>
    <property type="evidence" value="ECO:0007669"/>
    <property type="project" value="TreeGrafter"/>
</dbReference>
<dbReference type="GO" id="GO:1990429">
    <property type="term" value="C:peroxisomal importomer complex"/>
    <property type="evidence" value="ECO:0007669"/>
    <property type="project" value="TreeGrafter"/>
</dbReference>